<name>A0A6H3NTD0_9LEPT</name>
<dbReference type="SUPFAM" id="SSF55785">
    <property type="entry name" value="PYP-like sensor domain (PAS domain)"/>
    <property type="match status" value="1"/>
</dbReference>
<reference evidence="3" key="1">
    <citation type="journal article" date="2019" name="PLoS Negl. Trop. Dis.">
        <title>Revisiting the worldwide diversity of Leptospira species in the environment.</title>
        <authorList>
            <person name="Vincent A.T."/>
            <person name="Schiettekatte O."/>
            <person name="Bourhy P."/>
            <person name="Veyrier F.J."/>
            <person name="Picardeau M."/>
        </authorList>
    </citation>
    <scope>NUCLEOTIDE SEQUENCE [LARGE SCALE GENOMIC DNA]</scope>
    <source>
        <strain evidence="3">201601109</strain>
    </source>
</reference>
<dbReference type="InterPro" id="IPR000014">
    <property type="entry name" value="PAS"/>
</dbReference>
<dbReference type="PROSITE" id="PS50112">
    <property type="entry name" value="PAS"/>
    <property type="match status" value="1"/>
</dbReference>
<dbReference type="OrthoDB" id="342319at2"/>
<dbReference type="SUPFAM" id="SSF55874">
    <property type="entry name" value="ATPase domain of HSP90 chaperone/DNA topoisomerase II/histidine kinase"/>
    <property type="match status" value="1"/>
</dbReference>
<dbReference type="Pfam" id="PF13581">
    <property type="entry name" value="HATPase_c_2"/>
    <property type="match status" value="1"/>
</dbReference>
<keyword evidence="4" id="KW-1185">Reference proteome</keyword>
<keyword evidence="1" id="KW-0472">Membrane</keyword>
<feature type="transmembrane region" description="Helical" evidence="1">
    <location>
        <begin position="281"/>
        <end position="299"/>
    </location>
</feature>
<dbReference type="SMART" id="SM00091">
    <property type="entry name" value="PAS"/>
    <property type="match status" value="1"/>
</dbReference>
<feature type="transmembrane region" description="Helical" evidence="1">
    <location>
        <begin position="305"/>
        <end position="324"/>
    </location>
</feature>
<protein>
    <submittedName>
        <fullName evidence="3">PAS domain S-box protein</fullName>
    </submittedName>
</protein>
<dbReference type="Pfam" id="PF07696">
    <property type="entry name" value="7TMR-DISMED2"/>
    <property type="match status" value="1"/>
</dbReference>
<dbReference type="InterPro" id="IPR011622">
    <property type="entry name" value="7TMR_DISM_rcpt_extracell_dom2"/>
</dbReference>
<dbReference type="RefSeq" id="WP_135743465.1">
    <property type="nucleotide sequence ID" value="NZ_JAIZBL010000002.1"/>
</dbReference>
<dbReference type="EMBL" id="RQHU01000008">
    <property type="protein sequence ID" value="TGN13825.1"/>
    <property type="molecule type" value="Genomic_DNA"/>
</dbReference>
<dbReference type="Pfam" id="PF07695">
    <property type="entry name" value="7TMR-DISM_7TM"/>
    <property type="match status" value="1"/>
</dbReference>
<accession>A0A6H3NTD0</accession>
<sequence>MFFHHIKYFFLYLIVFLPSVLSAESAISLQPQIFGKPIWQDVLVLEDKDQSFSQENIILGTLDSQFQKISSPNLGFSKSTFWVRLTVNNPTKDLIRWNLVFDFPLLDEVTIFGTGIPKSVVKTLGDIHPFSERNLDYRNPVFPLETKGETTSVYYLRIQSESTIPLTLFIWTEREFNDQLNKEQMIFGFFYGILFVMIAYNFFIYIFTYEKSYLFYLFFISSIFFFHLINNGFAFQYLWPNAIFWGNYSLPFFICFACITGLLFSDNYLSLKKHLPKISKLMWVWAGILLLFSGIQFFLSYRIAMITSILLTVPTALVMVFSGATTFFSKVRAARYFLISWTFFLTGVLLYSLKSLGILPDNHITRWTIQIGTALQTILLSLGLADRINFLTRSLRDHIRELSHAKLKIEESEKRFREIFQGSDEVILMMNDDFEIINANRALSKHMGFRLDDLRGKKITEILYRGRDQSSDYNVLYVNDKLTDLKMTGSIVNFKTEFEQKYVKEPKEMYCRLQYINFDETREVLVTMSSQYEDTIIQLIESEKVELSMNNYLRNAEIVSQRITSQLAKYLSNIEQTEVRSSIREIIINAVEHGNLNISFDEKSKALLEGNYLEFLQKRQEDPRYSQKRVKIEYSFASEFVAYRITDEGRGFDHKKHMEKSLEEMNEAHEQHGRGILMTKSVFDRIEYNDRGNQVSLIKFLNKV</sequence>
<dbReference type="Gene3D" id="3.30.565.10">
    <property type="entry name" value="Histidine kinase-like ATPase, C-terminal domain"/>
    <property type="match status" value="1"/>
</dbReference>
<dbReference type="Proteomes" id="UP000297649">
    <property type="component" value="Unassembled WGS sequence"/>
</dbReference>
<evidence type="ECO:0000313" key="3">
    <source>
        <dbReference type="EMBL" id="TGN13825.1"/>
    </source>
</evidence>
<keyword evidence="1" id="KW-0812">Transmembrane</keyword>
<dbReference type="InterPro" id="IPR035965">
    <property type="entry name" value="PAS-like_dom_sf"/>
</dbReference>
<feature type="domain" description="PAS" evidence="2">
    <location>
        <begin position="412"/>
        <end position="464"/>
    </location>
</feature>
<gene>
    <name evidence="3" type="ORF">EHR08_10500</name>
</gene>
<dbReference type="CDD" id="cd16936">
    <property type="entry name" value="HATPase_RsbW-like"/>
    <property type="match status" value="1"/>
</dbReference>
<dbReference type="AlphaFoldDB" id="A0A6H3NTD0"/>
<evidence type="ECO:0000313" key="4">
    <source>
        <dbReference type="Proteomes" id="UP000297649"/>
    </source>
</evidence>
<feature type="transmembrane region" description="Helical" evidence="1">
    <location>
        <begin position="250"/>
        <end position="269"/>
    </location>
</feature>
<evidence type="ECO:0000256" key="1">
    <source>
        <dbReference type="SAM" id="Phobius"/>
    </source>
</evidence>
<dbReference type="NCBIfam" id="TIGR00229">
    <property type="entry name" value="sensory_box"/>
    <property type="match status" value="1"/>
</dbReference>
<organism evidence="3 4">
    <name type="scientific">Leptospira bandrabouensis</name>
    <dbReference type="NCBI Taxonomy" id="2484903"/>
    <lineage>
        <taxon>Bacteria</taxon>
        <taxon>Pseudomonadati</taxon>
        <taxon>Spirochaetota</taxon>
        <taxon>Spirochaetia</taxon>
        <taxon>Leptospirales</taxon>
        <taxon>Leptospiraceae</taxon>
        <taxon>Leptospira</taxon>
    </lineage>
</organism>
<dbReference type="InterPro" id="IPR003594">
    <property type="entry name" value="HATPase_dom"/>
</dbReference>
<feature type="transmembrane region" description="Helical" evidence="1">
    <location>
        <begin position="214"/>
        <end position="238"/>
    </location>
</feature>
<comment type="caution">
    <text evidence="3">The sequence shown here is derived from an EMBL/GenBank/DDBJ whole genome shotgun (WGS) entry which is preliminary data.</text>
</comment>
<dbReference type="InterPro" id="IPR011623">
    <property type="entry name" value="7TMR_DISM_rcpt_extracell_dom1"/>
</dbReference>
<feature type="transmembrane region" description="Helical" evidence="1">
    <location>
        <begin position="365"/>
        <end position="385"/>
    </location>
</feature>
<dbReference type="Gene3D" id="3.30.450.20">
    <property type="entry name" value="PAS domain"/>
    <property type="match status" value="1"/>
</dbReference>
<proteinExistence type="predicted"/>
<dbReference type="Gene3D" id="2.60.40.2380">
    <property type="match status" value="1"/>
</dbReference>
<keyword evidence="1" id="KW-1133">Transmembrane helix</keyword>
<feature type="transmembrane region" description="Helical" evidence="1">
    <location>
        <begin position="185"/>
        <end position="207"/>
    </location>
</feature>
<evidence type="ECO:0000259" key="2">
    <source>
        <dbReference type="PROSITE" id="PS50112"/>
    </source>
</evidence>
<feature type="transmembrane region" description="Helical" evidence="1">
    <location>
        <begin position="336"/>
        <end position="353"/>
    </location>
</feature>
<dbReference type="InterPro" id="IPR036890">
    <property type="entry name" value="HATPase_C_sf"/>
</dbReference>